<dbReference type="OrthoDB" id="9811239at2"/>
<protein>
    <recommendedName>
        <fullName evidence="1">Glycosyl transferase family 1 domain-containing protein</fullName>
    </recommendedName>
</protein>
<dbReference type="GO" id="GO:0016757">
    <property type="term" value="F:glycosyltransferase activity"/>
    <property type="evidence" value="ECO:0007669"/>
    <property type="project" value="InterPro"/>
</dbReference>
<dbReference type="SUPFAM" id="SSF53756">
    <property type="entry name" value="UDP-Glycosyltransferase/glycogen phosphorylase"/>
    <property type="match status" value="1"/>
</dbReference>
<dbReference type="Gene3D" id="3.40.50.2000">
    <property type="entry name" value="Glycogen Phosphorylase B"/>
    <property type="match status" value="2"/>
</dbReference>
<accession>A0A344LN56</accession>
<dbReference type="RefSeq" id="WP_113676473.1">
    <property type="nucleotide sequence ID" value="NZ_CP030261.1"/>
</dbReference>
<reference evidence="2 3" key="1">
    <citation type="submission" date="2018-06" db="EMBL/GenBank/DDBJ databases">
        <title>Genome sequencing of Flavobacterium.</title>
        <authorList>
            <person name="Baek M.-G."/>
            <person name="Yi H."/>
        </authorList>
    </citation>
    <scope>NUCLEOTIDE SEQUENCE [LARGE SCALE GENOMIC DNA]</scope>
    <source>
        <strain evidence="2 3">HYN0086</strain>
    </source>
</reference>
<evidence type="ECO:0000313" key="2">
    <source>
        <dbReference type="EMBL" id="AXB55348.1"/>
    </source>
</evidence>
<dbReference type="Pfam" id="PF00534">
    <property type="entry name" value="Glycos_transf_1"/>
    <property type="match status" value="1"/>
</dbReference>
<name>A0A344LN56_9FLAO</name>
<dbReference type="PANTHER" id="PTHR12526">
    <property type="entry name" value="GLYCOSYLTRANSFERASE"/>
    <property type="match status" value="1"/>
</dbReference>
<gene>
    <name evidence="2" type="ORF">HYN86_01505</name>
</gene>
<proteinExistence type="predicted"/>
<dbReference type="InterPro" id="IPR001296">
    <property type="entry name" value="Glyco_trans_1"/>
</dbReference>
<sequence>MKIGILVYRMAGIGGTERIIAEKINAWIEMFGYEVVLITKKEIDMPFFYNINSNCKRYNLNISAQLGGGITQYVKNIPKAIQLYRKVKDIIEREKIEVLFTNMISIDSLIIPFIATKIPKITEIHRSNYANKKKGWFLKNQIINRYDKVVLLSKYELDYYDLKNLTVIPNFIDTEESKESNSIKKNIIISAGRIVGEKQLDHLVDIWSIIHSENLNWEVHVYGNGNIKNLQKKILEKKIEQSFKVFPGTAEIKNKMQQAKIFVLVSKSEAFPMVLLEAMQAELAIISYDSPHGPKTIVSNEKDGFIVPLDDKIKFAEKLDLLINSPELRTSTILNQKSKLERFSKKRVMNQWNDLLLEVLQKQ</sequence>
<dbReference type="EMBL" id="CP030261">
    <property type="protein sequence ID" value="AXB55348.1"/>
    <property type="molecule type" value="Genomic_DNA"/>
</dbReference>
<dbReference type="PANTHER" id="PTHR12526:SF630">
    <property type="entry name" value="GLYCOSYLTRANSFERASE"/>
    <property type="match status" value="1"/>
</dbReference>
<organism evidence="2 3">
    <name type="scientific">Flavobacterium fluviale</name>
    <dbReference type="NCBI Taxonomy" id="2249356"/>
    <lineage>
        <taxon>Bacteria</taxon>
        <taxon>Pseudomonadati</taxon>
        <taxon>Bacteroidota</taxon>
        <taxon>Flavobacteriia</taxon>
        <taxon>Flavobacteriales</taxon>
        <taxon>Flavobacteriaceae</taxon>
        <taxon>Flavobacterium</taxon>
    </lineage>
</organism>
<dbReference type="Proteomes" id="UP000251561">
    <property type="component" value="Chromosome"/>
</dbReference>
<evidence type="ECO:0000259" key="1">
    <source>
        <dbReference type="Pfam" id="PF00534"/>
    </source>
</evidence>
<dbReference type="KEGG" id="ffl:HYN86_01505"/>
<keyword evidence="3" id="KW-1185">Reference proteome</keyword>
<evidence type="ECO:0000313" key="3">
    <source>
        <dbReference type="Proteomes" id="UP000251561"/>
    </source>
</evidence>
<dbReference type="AlphaFoldDB" id="A0A344LN56"/>
<feature type="domain" description="Glycosyl transferase family 1" evidence="1">
    <location>
        <begin position="175"/>
        <end position="336"/>
    </location>
</feature>